<evidence type="ECO:0000256" key="1">
    <source>
        <dbReference type="SAM" id="Phobius"/>
    </source>
</evidence>
<gene>
    <name evidence="2" type="ORF">E6C70_00825</name>
</gene>
<keyword evidence="3" id="KW-1185">Reference proteome</keyword>
<dbReference type="EMBL" id="SSSN01000002">
    <property type="protein sequence ID" value="THG36120.1"/>
    <property type="molecule type" value="Genomic_DNA"/>
</dbReference>
<feature type="transmembrane region" description="Helical" evidence="1">
    <location>
        <begin position="48"/>
        <end position="70"/>
    </location>
</feature>
<feature type="transmembrane region" description="Helical" evidence="1">
    <location>
        <begin position="21"/>
        <end position="42"/>
    </location>
</feature>
<reference evidence="2 3" key="1">
    <citation type="submission" date="2019-04" db="EMBL/GenBank/DDBJ databases">
        <authorList>
            <person name="Jiang L."/>
        </authorList>
    </citation>
    <scope>NUCLEOTIDE SEQUENCE [LARGE SCALE GENOMIC DNA]</scope>
    <source>
        <strain evidence="2 3">YIM 131861</strain>
    </source>
</reference>
<dbReference type="RefSeq" id="WP_136421332.1">
    <property type="nucleotide sequence ID" value="NZ_SSSN01000002.1"/>
</dbReference>
<proteinExistence type="predicted"/>
<dbReference type="Proteomes" id="UP000307380">
    <property type="component" value="Unassembled WGS sequence"/>
</dbReference>
<accession>A0A4S4FYI4</accession>
<dbReference type="AlphaFoldDB" id="A0A4S4FYI4"/>
<organism evidence="2 3">
    <name type="scientific">Orlajensenia flava</name>
    <dbReference type="NCBI Taxonomy" id="2565934"/>
    <lineage>
        <taxon>Bacteria</taxon>
        <taxon>Bacillati</taxon>
        <taxon>Actinomycetota</taxon>
        <taxon>Actinomycetes</taxon>
        <taxon>Micrococcales</taxon>
        <taxon>Microbacteriaceae</taxon>
        <taxon>Orlajensenia</taxon>
    </lineage>
</organism>
<evidence type="ECO:0000313" key="2">
    <source>
        <dbReference type="EMBL" id="THG36120.1"/>
    </source>
</evidence>
<name>A0A4S4FYI4_9MICO</name>
<keyword evidence="1" id="KW-1133">Transmembrane helix</keyword>
<keyword evidence="1" id="KW-0472">Membrane</keyword>
<sequence>MSESKAAASLRTAHILQRIVFPLNAGLIGALAATLAAIRLVAGHAEPGMWVAFAVGTATFMGAIIAVLVLRRSAIRKEGAWV</sequence>
<keyword evidence="1" id="KW-0812">Transmembrane</keyword>
<evidence type="ECO:0000313" key="3">
    <source>
        <dbReference type="Proteomes" id="UP000307380"/>
    </source>
</evidence>
<comment type="caution">
    <text evidence="2">The sequence shown here is derived from an EMBL/GenBank/DDBJ whole genome shotgun (WGS) entry which is preliminary data.</text>
</comment>
<protein>
    <submittedName>
        <fullName evidence="2">Uncharacterized protein</fullName>
    </submittedName>
</protein>